<evidence type="ECO:0000256" key="2">
    <source>
        <dbReference type="ARBA" id="ARBA00022980"/>
    </source>
</evidence>
<evidence type="ECO:0000256" key="1">
    <source>
        <dbReference type="ARBA" id="ARBA00008560"/>
    </source>
</evidence>
<dbReference type="Pfam" id="PF01783">
    <property type="entry name" value="Ribosomal_L32p"/>
    <property type="match status" value="1"/>
</dbReference>
<keyword evidence="2 5" id="KW-0689">Ribosomal protein</keyword>
<feature type="region of interest" description="Disordered" evidence="6">
    <location>
        <begin position="1"/>
        <end position="22"/>
    </location>
</feature>
<reference evidence="7 8" key="1">
    <citation type="journal article" date="2019" name="Int. J. Syst. Evol. Microbiol.">
        <title>The Global Catalogue of Microorganisms (GCM) 10K type strain sequencing project: providing services to taxonomists for standard genome sequencing and annotation.</title>
        <authorList>
            <consortium name="The Broad Institute Genomics Platform"/>
            <consortium name="The Broad Institute Genome Sequencing Center for Infectious Disease"/>
            <person name="Wu L."/>
            <person name="Ma J."/>
        </authorList>
    </citation>
    <scope>NUCLEOTIDE SEQUENCE [LARGE SCALE GENOMIC DNA]</scope>
    <source>
        <strain evidence="7 8">JCM 10696</strain>
    </source>
</reference>
<comment type="caution">
    <text evidence="7">The sequence shown here is derived from an EMBL/GenBank/DDBJ whole genome shotgun (WGS) entry which is preliminary data.</text>
</comment>
<evidence type="ECO:0000256" key="3">
    <source>
        <dbReference type="ARBA" id="ARBA00023274"/>
    </source>
</evidence>
<gene>
    <name evidence="7" type="primary">rpmF_2</name>
    <name evidence="5" type="synonym">rpmF</name>
    <name evidence="7" type="ORF">GCM10009550_65230</name>
</gene>
<protein>
    <recommendedName>
        <fullName evidence="4 5">Large ribosomal subunit protein bL32</fullName>
    </recommendedName>
</protein>
<accession>A0ABN1RVS5</accession>
<dbReference type="InterPro" id="IPR011332">
    <property type="entry name" value="Ribosomal_zn-bd"/>
</dbReference>
<proteinExistence type="inferred from homology"/>
<dbReference type="SUPFAM" id="SSF57829">
    <property type="entry name" value="Zn-binding ribosomal proteins"/>
    <property type="match status" value="1"/>
</dbReference>
<dbReference type="NCBIfam" id="TIGR01031">
    <property type="entry name" value="rpmF_bact"/>
    <property type="match status" value="1"/>
</dbReference>
<keyword evidence="8" id="KW-1185">Reference proteome</keyword>
<dbReference type="Proteomes" id="UP001500665">
    <property type="component" value="Unassembled WGS sequence"/>
</dbReference>
<dbReference type="InterPro" id="IPR002677">
    <property type="entry name" value="Ribosomal_bL32"/>
</dbReference>
<evidence type="ECO:0000313" key="7">
    <source>
        <dbReference type="EMBL" id="GAA0965309.1"/>
    </source>
</evidence>
<sequence length="54" mass="6260">MAVPKRKKSRARTRTRRARWKAPRPELVDAQVDGRSIRVPRRLVKALQRGLITG</sequence>
<organism evidence="7 8">
    <name type="scientific">Actinocorallia libanotica</name>
    <dbReference type="NCBI Taxonomy" id="46162"/>
    <lineage>
        <taxon>Bacteria</taxon>
        <taxon>Bacillati</taxon>
        <taxon>Actinomycetota</taxon>
        <taxon>Actinomycetes</taxon>
        <taxon>Streptosporangiales</taxon>
        <taxon>Thermomonosporaceae</taxon>
        <taxon>Actinocorallia</taxon>
    </lineage>
</organism>
<name>A0ABN1RVS5_9ACTN</name>
<comment type="similarity">
    <text evidence="1 5">Belongs to the bacterial ribosomal protein bL32 family.</text>
</comment>
<dbReference type="GO" id="GO:0005840">
    <property type="term" value="C:ribosome"/>
    <property type="evidence" value="ECO:0007669"/>
    <property type="project" value="UniProtKB-KW"/>
</dbReference>
<keyword evidence="3 5" id="KW-0687">Ribonucleoprotein</keyword>
<evidence type="ECO:0000256" key="4">
    <source>
        <dbReference type="ARBA" id="ARBA00035178"/>
    </source>
</evidence>
<evidence type="ECO:0000256" key="6">
    <source>
        <dbReference type="SAM" id="MobiDB-lite"/>
    </source>
</evidence>
<dbReference type="RefSeq" id="WP_344245406.1">
    <property type="nucleotide sequence ID" value="NZ_BAAAHH010000037.1"/>
</dbReference>
<evidence type="ECO:0000313" key="8">
    <source>
        <dbReference type="Proteomes" id="UP001500665"/>
    </source>
</evidence>
<evidence type="ECO:0000256" key="5">
    <source>
        <dbReference type="HAMAP-Rule" id="MF_00340"/>
    </source>
</evidence>
<dbReference type="HAMAP" id="MF_00340">
    <property type="entry name" value="Ribosomal_bL32"/>
    <property type="match status" value="1"/>
</dbReference>
<dbReference type="EMBL" id="BAAAHH010000037">
    <property type="protein sequence ID" value="GAA0965309.1"/>
    <property type="molecule type" value="Genomic_DNA"/>
</dbReference>